<proteinExistence type="predicted"/>
<dbReference type="Pfam" id="PF11739">
    <property type="entry name" value="YdbH-like"/>
    <property type="match status" value="1"/>
</dbReference>
<dbReference type="EMBL" id="WQMS01000009">
    <property type="protein sequence ID" value="MVO78113.1"/>
    <property type="molecule type" value="Genomic_DNA"/>
</dbReference>
<evidence type="ECO:0000313" key="3">
    <source>
        <dbReference type="Proteomes" id="UP000441389"/>
    </source>
</evidence>
<dbReference type="Proteomes" id="UP000441389">
    <property type="component" value="Unassembled WGS sequence"/>
</dbReference>
<keyword evidence="1" id="KW-1133">Transmembrane helix</keyword>
<accession>A0A6I4J203</accession>
<sequence length="1049" mass="108214">MAGADPEMPVAEERRRRGRTILIALLAFVALTLLGLWLARKPIATDLIDRELARRGVPARYEVKRIGVRTQRLEGVSIGDRQSPDLTADWVEVDLVPTFGAPEVHEIRAGGVRLRGRLVGGRLRLGSVDKLLPAPSGAPFRLPDLRVALDDARLALDTPAGPVGLRIDGRGNLANDFVGRYAATAPALDLGGCTLTGLALQGNVTTHAAQPNFTGPANAQALACGDVRVAAISSTIDATLRPGLDGWRGQAKLASGEASAAGWSADGARGQIDFAGDAARTAGSLRLVGLGIAGPPARTPHAELGGRYAVEAGRAERLDENPGAVATSIRFDGGLTADNVAFAQAPRLDGFADSVAGTPVEPLARALARMAAVAGRASDLHASLSLATRGGAGSVRIASAELTGGGARLRFSGGEGARLVWPGAGALQVDGQLALTGEGLPNILAELHQSAPGAPISGVAQMAPFEAGGARIAVAPVRFDNGRFATVLKLSGPLAGGRIEGAALPLQGRVGPGGLLLNPACAPLTFDSLAVSGLKLQPARLRLCPAGQALVANGRVAGTIETPRLHGTLGQSPVMLAADRARFDGSGFRIAGLAARLGSGDAVSRLDVAELSGAPGRGIGGRFAGAAGRIGKVPLIVSDAAGEWRFAEGGLAVSGRLTLSDQADPARFNPLVSRDVALRIRSNALTASGTLREPQSGTAVATVDLRHDLGRGAGHAGIDVAGIRFGPGLQPERLTRLTLGVVANVNGTLSGSGRIAWTDAGVTSTGLFHVAADSLAAPFGPATGVRTDIRFTDLLGLVTAPDQLLTVATVNPGIEVEDGVVQYRLLPELKVAVDSARWPLAGGTLTLRPTVLDFSEEAARHLTFDIAGLDAARLINKLEFDNISATGTFDGTLPMIFDRNGGRIVDGSLISRAPGGTLAYVGQVSNADLGIWGGIAFDALKSIAYQTMRIDLNGKLDGEMVSEIRFNGVSRGTIKPVATGLIARVGGQLAQQLQQLPFIFNIRIRAPFRGLIASARSFSDPSLLIQDQLGPAFQAEKPPVQPSDSENKR</sequence>
<dbReference type="RefSeq" id="WP_157027073.1">
    <property type="nucleotide sequence ID" value="NZ_WQMS01000009.1"/>
</dbReference>
<dbReference type="AlphaFoldDB" id="A0A6I4J203"/>
<keyword evidence="1" id="KW-0812">Transmembrane</keyword>
<keyword evidence="1" id="KW-0472">Membrane</keyword>
<evidence type="ECO:0000313" key="2">
    <source>
        <dbReference type="EMBL" id="MVO78113.1"/>
    </source>
</evidence>
<feature type="transmembrane region" description="Helical" evidence="1">
    <location>
        <begin position="21"/>
        <end position="39"/>
    </location>
</feature>
<comment type="caution">
    <text evidence="2">The sequence shown here is derived from an EMBL/GenBank/DDBJ whole genome shotgun (WGS) entry which is preliminary data.</text>
</comment>
<protein>
    <submittedName>
        <fullName evidence="2">Uncharacterized protein</fullName>
    </submittedName>
</protein>
<evidence type="ECO:0000256" key="1">
    <source>
        <dbReference type="SAM" id="Phobius"/>
    </source>
</evidence>
<keyword evidence="3" id="KW-1185">Reference proteome</keyword>
<organism evidence="2 3">
    <name type="scientific">Sphingomonas horti</name>
    <dbReference type="NCBI Taxonomy" id="2682842"/>
    <lineage>
        <taxon>Bacteria</taxon>
        <taxon>Pseudomonadati</taxon>
        <taxon>Pseudomonadota</taxon>
        <taxon>Alphaproteobacteria</taxon>
        <taxon>Sphingomonadales</taxon>
        <taxon>Sphingomonadaceae</taxon>
        <taxon>Sphingomonas</taxon>
    </lineage>
</organism>
<gene>
    <name evidence="2" type="ORF">GON01_09220</name>
</gene>
<name>A0A6I4J203_9SPHN</name>
<reference evidence="2 3" key="1">
    <citation type="submission" date="2019-12" db="EMBL/GenBank/DDBJ databases">
        <authorList>
            <person name="Huq M.A."/>
        </authorList>
    </citation>
    <scope>NUCLEOTIDE SEQUENCE [LARGE SCALE GENOMIC DNA]</scope>
    <source>
        <strain evidence="2 3">MAH-20</strain>
    </source>
</reference>
<dbReference type="InterPro" id="IPR021730">
    <property type="entry name" value="YdbH"/>
</dbReference>